<dbReference type="PROSITE" id="PS00614">
    <property type="entry name" value="IGPS"/>
    <property type="match status" value="1"/>
</dbReference>
<dbReference type="PANTHER" id="PTHR22854">
    <property type="entry name" value="TRYPTOPHAN BIOSYNTHESIS PROTEIN"/>
    <property type="match status" value="1"/>
</dbReference>
<comment type="catalytic activity">
    <reaction evidence="1 9">
        <text>1-(2-carboxyphenylamino)-1-deoxy-D-ribulose 5-phosphate + H(+) = (1S,2R)-1-C-(indol-3-yl)glycerol 3-phosphate + CO2 + H2O</text>
        <dbReference type="Rhea" id="RHEA:23476"/>
        <dbReference type="ChEBI" id="CHEBI:15377"/>
        <dbReference type="ChEBI" id="CHEBI:15378"/>
        <dbReference type="ChEBI" id="CHEBI:16526"/>
        <dbReference type="ChEBI" id="CHEBI:58613"/>
        <dbReference type="ChEBI" id="CHEBI:58866"/>
        <dbReference type="EC" id="4.1.1.48"/>
    </reaction>
</comment>
<dbReference type="HAMAP" id="MF_00134_B">
    <property type="entry name" value="IGPS_B"/>
    <property type="match status" value="1"/>
</dbReference>
<dbReference type="InterPro" id="IPR011060">
    <property type="entry name" value="RibuloseP-bd_barrel"/>
</dbReference>
<dbReference type="STRING" id="1122622.GCA_000421185_02172"/>
<keyword evidence="12" id="KW-1185">Reference proteome</keyword>
<evidence type="ECO:0000256" key="1">
    <source>
        <dbReference type="ARBA" id="ARBA00001633"/>
    </source>
</evidence>
<keyword evidence="8 9" id="KW-0456">Lyase</keyword>
<dbReference type="InterPro" id="IPR013785">
    <property type="entry name" value="Aldolase_TIM"/>
</dbReference>
<name>A0A285VKQ1_9MICO</name>
<dbReference type="EC" id="4.1.1.48" evidence="9"/>
<keyword evidence="7 9" id="KW-0057">Aromatic amino acid biosynthesis</keyword>
<dbReference type="GO" id="GO:0000162">
    <property type="term" value="P:L-tryptophan biosynthetic process"/>
    <property type="evidence" value="ECO:0007669"/>
    <property type="project" value="UniProtKB-UniRule"/>
</dbReference>
<accession>A0A285VKQ1</accession>
<dbReference type="InterPro" id="IPR001468">
    <property type="entry name" value="Indole-3-GlycerolPSynthase_CS"/>
</dbReference>
<dbReference type="FunFam" id="3.20.20.70:FF:000024">
    <property type="entry name" value="Indole-3-glycerol phosphate synthase"/>
    <property type="match status" value="1"/>
</dbReference>
<feature type="domain" description="Indole-3-glycerol phosphate synthase" evidence="10">
    <location>
        <begin position="5"/>
        <end position="256"/>
    </location>
</feature>
<evidence type="ECO:0000256" key="4">
    <source>
        <dbReference type="ARBA" id="ARBA00022605"/>
    </source>
</evidence>
<evidence type="ECO:0000256" key="6">
    <source>
        <dbReference type="ARBA" id="ARBA00022822"/>
    </source>
</evidence>
<evidence type="ECO:0000256" key="2">
    <source>
        <dbReference type="ARBA" id="ARBA00004696"/>
    </source>
</evidence>
<reference evidence="12" key="1">
    <citation type="submission" date="2017-08" db="EMBL/GenBank/DDBJ databases">
        <authorList>
            <person name="Varghese N."/>
            <person name="Submissions S."/>
        </authorList>
    </citation>
    <scope>NUCLEOTIDE SEQUENCE [LARGE SCALE GENOMIC DNA]</scope>
    <source>
        <strain evidence="12">USBA17B2</strain>
    </source>
</reference>
<keyword evidence="6 9" id="KW-0822">Tryptophan biosynthesis</keyword>
<comment type="similarity">
    <text evidence="3 9">Belongs to the TrpC family.</text>
</comment>
<evidence type="ECO:0000313" key="11">
    <source>
        <dbReference type="EMBL" id="SOC54553.1"/>
    </source>
</evidence>
<dbReference type="UniPathway" id="UPA00035">
    <property type="reaction ID" value="UER00043"/>
</dbReference>
<dbReference type="NCBIfam" id="NF001369">
    <property type="entry name" value="PRK00278.1-1"/>
    <property type="match status" value="1"/>
</dbReference>
<dbReference type="NCBIfam" id="NF001377">
    <property type="entry name" value="PRK00278.2-4"/>
    <property type="match status" value="1"/>
</dbReference>
<dbReference type="SUPFAM" id="SSF51366">
    <property type="entry name" value="Ribulose-phoshate binding barrel"/>
    <property type="match status" value="1"/>
</dbReference>
<sequence>MLTVLDQIIEGVRADLAERRAALPLDALRERTADVPSPVDALRRLRGEGVHVIAEVKRSSPSKGALAAIADPAALAADYAAGGARVISVLTEGRRFGGSLADLDAVRSRVDVPVLRKDFVVDPYQVWEARAHGADMVLLIVAALEQEVLVSLLERVESLGMHALVEVHDEAELHRALSAGARILGVNNRNLKTLEVDRSTFASLAPLVPEGVLRVAESGVRGPLDVMAFAEAGADAVLVGEALVTGASPREAVAELVAAGSHPAVHSDHAHRTGGRG</sequence>
<evidence type="ECO:0000259" key="10">
    <source>
        <dbReference type="Pfam" id="PF00218"/>
    </source>
</evidence>
<dbReference type="CDD" id="cd00331">
    <property type="entry name" value="IGPS"/>
    <property type="match status" value="1"/>
</dbReference>
<dbReference type="PANTHER" id="PTHR22854:SF2">
    <property type="entry name" value="INDOLE-3-GLYCEROL-PHOSPHATE SYNTHASE"/>
    <property type="match status" value="1"/>
</dbReference>
<proteinExistence type="inferred from homology"/>
<keyword evidence="4 9" id="KW-0028">Amino-acid biosynthesis</keyword>
<comment type="pathway">
    <text evidence="2 9">Amino-acid biosynthesis; L-tryptophan biosynthesis; L-tryptophan from chorismate: step 4/5.</text>
</comment>
<evidence type="ECO:0000256" key="9">
    <source>
        <dbReference type="HAMAP-Rule" id="MF_00134"/>
    </source>
</evidence>
<evidence type="ECO:0000256" key="5">
    <source>
        <dbReference type="ARBA" id="ARBA00022793"/>
    </source>
</evidence>
<evidence type="ECO:0000256" key="3">
    <source>
        <dbReference type="ARBA" id="ARBA00008737"/>
    </source>
</evidence>
<dbReference type="GO" id="GO:0004425">
    <property type="term" value="F:indole-3-glycerol-phosphate synthase activity"/>
    <property type="evidence" value="ECO:0007669"/>
    <property type="project" value="UniProtKB-UniRule"/>
</dbReference>
<organism evidence="11 12">
    <name type="scientific">Ornithinimicrobium cerasi</name>
    <dbReference type="NCBI Taxonomy" id="2248773"/>
    <lineage>
        <taxon>Bacteria</taxon>
        <taxon>Bacillati</taxon>
        <taxon>Actinomycetota</taxon>
        <taxon>Actinomycetes</taxon>
        <taxon>Micrococcales</taxon>
        <taxon>Ornithinimicrobiaceae</taxon>
        <taxon>Ornithinimicrobium</taxon>
    </lineage>
</organism>
<dbReference type="GO" id="GO:0004640">
    <property type="term" value="F:phosphoribosylanthranilate isomerase activity"/>
    <property type="evidence" value="ECO:0007669"/>
    <property type="project" value="TreeGrafter"/>
</dbReference>
<protein>
    <recommendedName>
        <fullName evidence="9">Indole-3-glycerol phosphate synthase</fullName>
        <shortName evidence="9">IGPS</shortName>
        <ecNumber evidence="9">4.1.1.48</ecNumber>
    </recommendedName>
</protein>
<dbReference type="AlphaFoldDB" id="A0A285VKQ1"/>
<dbReference type="HAMAP" id="MF_00134_A">
    <property type="entry name" value="IGPS_A"/>
    <property type="match status" value="1"/>
</dbReference>
<dbReference type="Proteomes" id="UP000219688">
    <property type="component" value="Unassembled WGS sequence"/>
</dbReference>
<gene>
    <name evidence="9" type="primary">trpC</name>
    <name evidence="11" type="ORF">SAMN05421879_103236</name>
</gene>
<evidence type="ECO:0000256" key="8">
    <source>
        <dbReference type="ARBA" id="ARBA00023239"/>
    </source>
</evidence>
<dbReference type="InterPro" id="IPR045186">
    <property type="entry name" value="Indole-3-glycerol_P_synth"/>
</dbReference>
<dbReference type="Gene3D" id="3.20.20.70">
    <property type="entry name" value="Aldolase class I"/>
    <property type="match status" value="1"/>
</dbReference>
<dbReference type="EMBL" id="OBQK01000003">
    <property type="protein sequence ID" value="SOC54553.1"/>
    <property type="molecule type" value="Genomic_DNA"/>
</dbReference>
<dbReference type="InterPro" id="IPR013798">
    <property type="entry name" value="Indole-3-glycerol_P_synth_dom"/>
</dbReference>
<evidence type="ECO:0000313" key="12">
    <source>
        <dbReference type="Proteomes" id="UP000219688"/>
    </source>
</evidence>
<evidence type="ECO:0000256" key="7">
    <source>
        <dbReference type="ARBA" id="ARBA00023141"/>
    </source>
</evidence>
<dbReference type="Pfam" id="PF00218">
    <property type="entry name" value="IGPS"/>
    <property type="match status" value="1"/>
</dbReference>
<keyword evidence="5 9" id="KW-0210">Decarboxylase</keyword>